<dbReference type="OrthoDB" id="20681at2759"/>
<dbReference type="InterPro" id="IPR036748">
    <property type="entry name" value="MTH938-like_sf"/>
</dbReference>
<dbReference type="AlphaFoldDB" id="A0A161HL06"/>
<dbReference type="KEGG" id="slb:AWJ20_877"/>
<dbReference type="GO" id="GO:0032981">
    <property type="term" value="P:mitochondrial respiratory chain complex I assembly"/>
    <property type="evidence" value="ECO:0007669"/>
    <property type="project" value="TreeGrafter"/>
</dbReference>
<dbReference type="InterPro" id="IPR007523">
    <property type="entry name" value="NDUFAF3/AAMDC"/>
</dbReference>
<accession>A0A161HL06</accession>
<dbReference type="Gene3D" id="3.40.1230.10">
    <property type="entry name" value="MTH938-like"/>
    <property type="match status" value="1"/>
</dbReference>
<feature type="region of interest" description="Disordered" evidence="1">
    <location>
        <begin position="43"/>
        <end position="74"/>
    </location>
</feature>
<evidence type="ECO:0000256" key="1">
    <source>
        <dbReference type="SAM" id="MobiDB-lite"/>
    </source>
</evidence>
<keyword evidence="3" id="KW-1185">Reference proteome</keyword>
<proteinExistence type="predicted"/>
<name>A0A161HL06_9ASCO</name>
<organism evidence="2 3">
    <name type="scientific">Sugiyamaella lignohabitans</name>
    <dbReference type="NCBI Taxonomy" id="796027"/>
    <lineage>
        <taxon>Eukaryota</taxon>
        <taxon>Fungi</taxon>
        <taxon>Dikarya</taxon>
        <taxon>Ascomycota</taxon>
        <taxon>Saccharomycotina</taxon>
        <taxon>Dipodascomycetes</taxon>
        <taxon>Dipodascales</taxon>
        <taxon>Trichomonascaceae</taxon>
        <taxon>Sugiyamaella</taxon>
    </lineage>
</organism>
<dbReference type="Proteomes" id="UP000189580">
    <property type="component" value="Chromosome a"/>
</dbReference>
<evidence type="ECO:0000313" key="3">
    <source>
        <dbReference type="Proteomes" id="UP000189580"/>
    </source>
</evidence>
<dbReference type="SUPFAM" id="SSF64076">
    <property type="entry name" value="MTH938-like"/>
    <property type="match status" value="1"/>
</dbReference>
<dbReference type="RefSeq" id="XP_018735095.1">
    <property type="nucleotide sequence ID" value="XM_018882846.1"/>
</dbReference>
<gene>
    <name evidence="2" type="ORF">AWJ20_877</name>
</gene>
<dbReference type="EMBL" id="CP014501">
    <property type="protein sequence ID" value="ANB12618.1"/>
    <property type="molecule type" value="Genomic_DNA"/>
</dbReference>
<evidence type="ECO:0000313" key="2">
    <source>
        <dbReference type="EMBL" id="ANB12618.1"/>
    </source>
</evidence>
<sequence length="216" mass="23471">MFKPARQLYILPSNGVRLLSFRNFNVRTIRQLSEIRYYSSSPGIGQRRKPLTKAQPENSDGPVPRAMLSAEESQRIPQGNLSDYNLYSELEPPANNVDSVTDNGFLLSTGGKIESTDPNHPTGLILLGTEAFQVDMSGAFTGLDTGIVEISKQIIGIFEVAHPKPEILVVGLGGKSRILGPKTSEYFRSLGMRLQISNTVSSICEGVNVGSILGAY</sequence>
<protein>
    <submittedName>
        <fullName evidence="2">Uncharacterized protein C3orf60-like protein</fullName>
    </submittedName>
</protein>
<dbReference type="PANTHER" id="PTHR21192:SF2">
    <property type="entry name" value="NADH DEHYDROGENASE [UBIQUINONE] 1 ALPHA SUBCOMPLEX ASSEMBLY FACTOR 3"/>
    <property type="match status" value="1"/>
</dbReference>
<reference evidence="2 3" key="1">
    <citation type="submission" date="2016-02" db="EMBL/GenBank/DDBJ databases">
        <title>Complete genome sequence and transcriptome regulation of the pentose utilising yeast Sugiyamaella lignohabitans.</title>
        <authorList>
            <person name="Bellasio M."/>
            <person name="Peymann A."/>
            <person name="Valli M."/>
            <person name="Sipitzky M."/>
            <person name="Graf A."/>
            <person name="Sauer M."/>
            <person name="Marx H."/>
            <person name="Mattanovich D."/>
        </authorList>
    </citation>
    <scope>NUCLEOTIDE SEQUENCE [LARGE SCALE GENOMIC DNA]</scope>
    <source>
        <strain evidence="2 3">CBS 10342</strain>
    </source>
</reference>
<dbReference type="GO" id="GO:0005743">
    <property type="term" value="C:mitochondrial inner membrane"/>
    <property type="evidence" value="ECO:0007669"/>
    <property type="project" value="TreeGrafter"/>
</dbReference>
<dbReference type="PANTHER" id="PTHR21192">
    <property type="entry name" value="NUCLEAR PROTEIN E3-3"/>
    <property type="match status" value="1"/>
</dbReference>
<dbReference type="GeneID" id="30037957"/>